<evidence type="ECO:0000313" key="2">
    <source>
        <dbReference type="EMBL" id="KAF5675180.1"/>
    </source>
</evidence>
<proteinExistence type="predicted"/>
<evidence type="ECO:0000256" key="1">
    <source>
        <dbReference type="SAM" id="SignalP"/>
    </source>
</evidence>
<dbReference type="OrthoDB" id="8115477at2759"/>
<dbReference type="Proteomes" id="UP000567885">
    <property type="component" value="Unassembled WGS sequence"/>
</dbReference>
<protein>
    <submittedName>
        <fullName evidence="2">Hydrophobin 3</fullName>
    </submittedName>
</protein>
<feature type="chain" id="PRO_5034840572" evidence="1">
    <location>
        <begin position="19"/>
        <end position="87"/>
    </location>
</feature>
<organism evidence="2 3">
    <name type="scientific">Fusarium heterosporum</name>
    <dbReference type="NCBI Taxonomy" id="42747"/>
    <lineage>
        <taxon>Eukaryota</taxon>
        <taxon>Fungi</taxon>
        <taxon>Dikarya</taxon>
        <taxon>Ascomycota</taxon>
        <taxon>Pezizomycotina</taxon>
        <taxon>Sordariomycetes</taxon>
        <taxon>Hypocreomycetidae</taxon>
        <taxon>Hypocreales</taxon>
        <taxon>Nectriaceae</taxon>
        <taxon>Fusarium</taxon>
        <taxon>Fusarium heterosporum species complex</taxon>
    </lineage>
</organism>
<reference evidence="2 3" key="1">
    <citation type="submission" date="2020-05" db="EMBL/GenBank/DDBJ databases">
        <title>Identification and distribution of gene clusters putatively required for synthesis of sphingolipid metabolism inhibitors in phylogenetically diverse species of the filamentous fungus Fusarium.</title>
        <authorList>
            <person name="Kim H.-S."/>
            <person name="Busman M."/>
            <person name="Brown D.W."/>
            <person name="Divon H."/>
            <person name="Uhlig S."/>
            <person name="Proctor R.H."/>
        </authorList>
    </citation>
    <scope>NUCLEOTIDE SEQUENCE [LARGE SCALE GENOMIC DNA]</scope>
    <source>
        <strain evidence="2 3">NRRL 20693</strain>
    </source>
</reference>
<gene>
    <name evidence="2" type="ORF">FHETE_2599</name>
</gene>
<dbReference type="EMBL" id="JAAGWQ010000043">
    <property type="protein sequence ID" value="KAF5675180.1"/>
    <property type="molecule type" value="Genomic_DNA"/>
</dbReference>
<keyword evidence="1" id="KW-0732">Signal</keyword>
<accession>A0A8H5TTF4</accession>
<feature type="signal peptide" evidence="1">
    <location>
        <begin position="1"/>
        <end position="18"/>
    </location>
</feature>
<dbReference type="AlphaFoldDB" id="A0A8H5TTF4"/>
<comment type="caution">
    <text evidence="2">The sequence shown here is derived from an EMBL/GenBank/DDBJ whole genome shotgun (WGS) entry which is preliminary data.</text>
</comment>
<sequence length="87" mass="8832">MQFSAVASILAMATAAFAAPADVEARTNPNNPVCSAQNKQVCCNNGILNCAVQILGGSCSGNAYCCKTDAPLGVLINVQLLNCAKIG</sequence>
<keyword evidence="3" id="KW-1185">Reference proteome</keyword>
<name>A0A8H5TTF4_FUSHE</name>
<evidence type="ECO:0000313" key="3">
    <source>
        <dbReference type="Proteomes" id="UP000567885"/>
    </source>
</evidence>